<dbReference type="EMBL" id="GGEC01046726">
    <property type="protein sequence ID" value="MBX27210.1"/>
    <property type="molecule type" value="Transcribed_RNA"/>
</dbReference>
<dbReference type="AlphaFoldDB" id="A0A2P2MAF9"/>
<organism evidence="1">
    <name type="scientific">Rhizophora mucronata</name>
    <name type="common">Asiatic mangrove</name>
    <dbReference type="NCBI Taxonomy" id="61149"/>
    <lineage>
        <taxon>Eukaryota</taxon>
        <taxon>Viridiplantae</taxon>
        <taxon>Streptophyta</taxon>
        <taxon>Embryophyta</taxon>
        <taxon>Tracheophyta</taxon>
        <taxon>Spermatophyta</taxon>
        <taxon>Magnoliopsida</taxon>
        <taxon>eudicotyledons</taxon>
        <taxon>Gunneridae</taxon>
        <taxon>Pentapetalae</taxon>
        <taxon>rosids</taxon>
        <taxon>fabids</taxon>
        <taxon>Malpighiales</taxon>
        <taxon>Rhizophoraceae</taxon>
        <taxon>Rhizophora</taxon>
    </lineage>
</organism>
<name>A0A2P2MAF9_RHIMU</name>
<evidence type="ECO:0000313" key="1">
    <source>
        <dbReference type="EMBL" id="MBX27210.1"/>
    </source>
</evidence>
<proteinExistence type="predicted"/>
<sequence length="43" mass="5164">MLKFPEDDKFTQRSLKKKKIIYIIGPKSFLGLLRVRSLWLEIN</sequence>
<protein>
    <submittedName>
        <fullName evidence="1">Uncharacterized protein</fullName>
    </submittedName>
</protein>
<reference evidence="1" key="1">
    <citation type="submission" date="2018-02" db="EMBL/GenBank/DDBJ databases">
        <title>Rhizophora mucronata_Transcriptome.</title>
        <authorList>
            <person name="Meera S.P."/>
            <person name="Sreeshan A."/>
            <person name="Augustine A."/>
        </authorList>
    </citation>
    <scope>NUCLEOTIDE SEQUENCE</scope>
    <source>
        <tissue evidence="1">Leaf</tissue>
    </source>
</reference>
<accession>A0A2P2MAF9</accession>